<name>A0ACB9YTU6_9PEZI</name>
<evidence type="ECO:0000313" key="2">
    <source>
        <dbReference type="Proteomes" id="UP001497700"/>
    </source>
</evidence>
<protein>
    <submittedName>
        <fullName evidence="1">Uncharacterized protein</fullName>
    </submittedName>
</protein>
<sequence>MAVWKIDRWWRRGYFQRILVVLAMFRAHTRPLDHYMSAKLPKHHRRTTRTIEYLRMLGSGVLIDVLPKSSARNNKTELVDSSEV</sequence>
<proteinExistence type="predicted"/>
<accession>A0ACB9YTU6</accession>
<gene>
    <name evidence="1" type="ORF">F4820DRAFT_23745</name>
</gene>
<dbReference type="EMBL" id="MU393526">
    <property type="protein sequence ID" value="KAI4862409.1"/>
    <property type="molecule type" value="Genomic_DNA"/>
</dbReference>
<comment type="caution">
    <text evidence="1">The sequence shown here is derived from an EMBL/GenBank/DDBJ whole genome shotgun (WGS) entry which is preliminary data.</text>
</comment>
<evidence type="ECO:0000313" key="1">
    <source>
        <dbReference type="EMBL" id="KAI4862409.1"/>
    </source>
</evidence>
<organism evidence="1 2">
    <name type="scientific">Hypoxylon rubiginosum</name>
    <dbReference type="NCBI Taxonomy" id="110542"/>
    <lineage>
        <taxon>Eukaryota</taxon>
        <taxon>Fungi</taxon>
        <taxon>Dikarya</taxon>
        <taxon>Ascomycota</taxon>
        <taxon>Pezizomycotina</taxon>
        <taxon>Sordariomycetes</taxon>
        <taxon>Xylariomycetidae</taxon>
        <taxon>Xylariales</taxon>
        <taxon>Hypoxylaceae</taxon>
        <taxon>Hypoxylon</taxon>
    </lineage>
</organism>
<dbReference type="Proteomes" id="UP001497700">
    <property type="component" value="Unassembled WGS sequence"/>
</dbReference>
<keyword evidence="2" id="KW-1185">Reference proteome</keyword>
<reference evidence="1 2" key="1">
    <citation type="journal article" date="2022" name="New Phytol.">
        <title>Ecological generalism drives hyperdiversity of secondary metabolite gene clusters in xylarialean endophytes.</title>
        <authorList>
            <person name="Franco M.E.E."/>
            <person name="Wisecaver J.H."/>
            <person name="Arnold A.E."/>
            <person name="Ju Y.M."/>
            <person name="Slot J.C."/>
            <person name="Ahrendt S."/>
            <person name="Moore L.P."/>
            <person name="Eastman K.E."/>
            <person name="Scott K."/>
            <person name="Konkel Z."/>
            <person name="Mondo S.J."/>
            <person name="Kuo A."/>
            <person name="Hayes R.D."/>
            <person name="Haridas S."/>
            <person name="Andreopoulos B."/>
            <person name="Riley R."/>
            <person name="LaButti K."/>
            <person name="Pangilinan J."/>
            <person name="Lipzen A."/>
            <person name="Amirebrahimi M."/>
            <person name="Yan J."/>
            <person name="Adam C."/>
            <person name="Keymanesh K."/>
            <person name="Ng V."/>
            <person name="Louie K."/>
            <person name="Northen T."/>
            <person name="Drula E."/>
            <person name="Henrissat B."/>
            <person name="Hsieh H.M."/>
            <person name="Youens-Clark K."/>
            <person name="Lutzoni F."/>
            <person name="Miadlikowska J."/>
            <person name="Eastwood D.C."/>
            <person name="Hamelin R.C."/>
            <person name="Grigoriev I.V."/>
            <person name="U'Ren J.M."/>
        </authorList>
    </citation>
    <scope>NUCLEOTIDE SEQUENCE [LARGE SCALE GENOMIC DNA]</scope>
    <source>
        <strain evidence="1 2">CBS 119005</strain>
    </source>
</reference>